<reference evidence="2 3" key="1">
    <citation type="journal article" date="2016" name="Mol. Biol. Evol.">
        <title>Comparative Genomics of Early-Diverging Mushroom-Forming Fungi Provides Insights into the Origins of Lignocellulose Decay Capabilities.</title>
        <authorList>
            <person name="Nagy L.G."/>
            <person name="Riley R."/>
            <person name="Tritt A."/>
            <person name="Adam C."/>
            <person name="Daum C."/>
            <person name="Floudas D."/>
            <person name="Sun H."/>
            <person name="Yadav J.S."/>
            <person name="Pangilinan J."/>
            <person name="Larsson K.H."/>
            <person name="Matsuura K."/>
            <person name="Barry K."/>
            <person name="Labutti K."/>
            <person name="Kuo R."/>
            <person name="Ohm R.A."/>
            <person name="Bhattacharya S.S."/>
            <person name="Shirouzu T."/>
            <person name="Yoshinaga Y."/>
            <person name="Martin F.M."/>
            <person name="Grigoriev I.V."/>
            <person name="Hibbett D.S."/>
        </authorList>
    </citation>
    <scope>NUCLEOTIDE SEQUENCE [LARGE SCALE GENOMIC DNA]</scope>
    <source>
        <strain evidence="2 3">CBS 109695</strain>
    </source>
</reference>
<protein>
    <submittedName>
        <fullName evidence="2">Uncharacterized protein</fullName>
    </submittedName>
</protein>
<dbReference type="AlphaFoldDB" id="A0A166C3T3"/>
<accession>A0A166C3T3</accession>
<dbReference type="EMBL" id="KV417635">
    <property type="protein sequence ID" value="KZP13262.1"/>
    <property type="molecule type" value="Genomic_DNA"/>
</dbReference>
<keyword evidence="1" id="KW-0732">Signal</keyword>
<feature type="signal peptide" evidence="1">
    <location>
        <begin position="1"/>
        <end position="46"/>
    </location>
</feature>
<proteinExistence type="predicted"/>
<keyword evidence="3" id="KW-1185">Reference proteome</keyword>
<evidence type="ECO:0000256" key="1">
    <source>
        <dbReference type="SAM" id="SignalP"/>
    </source>
</evidence>
<gene>
    <name evidence="2" type="ORF">FIBSPDRAFT_136170</name>
</gene>
<organism evidence="2 3">
    <name type="scientific">Athelia psychrophila</name>
    <dbReference type="NCBI Taxonomy" id="1759441"/>
    <lineage>
        <taxon>Eukaryota</taxon>
        <taxon>Fungi</taxon>
        <taxon>Dikarya</taxon>
        <taxon>Basidiomycota</taxon>
        <taxon>Agaricomycotina</taxon>
        <taxon>Agaricomycetes</taxon>
        <taxon>Agaricomycetidae</taxon>
        <taxon>Atheliales</taxon>
        <taxon>Atheliaceae</taxon>
        <taxon>Athelia</taxon>
    </lineage>
</organism>
<evidence type="ECO:0000313" key="2">
    <source>
        <dbReference type="EMBL" id="KZP13262.1"/>
    </source>
</evidence>
<feature type="chain" id="PRO_5007871481" evidence="1">
    <location>
        <begin position="47"/>
        <end position="162"/>
    </location>
</feature>
<evidence type="ECO:0000313" key="3">
    <source>
        <dbReference type="Proteomes" id="UP000076532"/>
    </source>
</evidence>
<name>A0A166C3T3_9AGAM</name>
<dbReference type="Proteomes" id="UP000076532">
    <property type="component" value="Unassembled WGS sequence"/>
</dbReference>
<sequence>MQPAIYPPCLGRYTCGCISFRSVTRHNMISLKPLLFALLLLPQSFGVDIIEPITRTAWTSSGPNDIVWQNTTGDPAYFKLQLAQNNQTTFTASDAITADGIIANSIPASYLFDTITPSCESGQVDTGVRLPTGTGFTLRFLTTNEDGAENGKVLGISEVRHS</sequence>